<evidence type="ECO:0000256" key="1">
    <source>
        <dbReference type="SAM" id="MobiDB-lite"/>
    </source>
</evidence>
<dbReference type="AlphaFoldDB" id="A0A0E0NDD5"/>
<dbReference type="GO" id="GO:0003723">
    <property type="term" value="F:RNA binding"/>
    <property type="evidence" value="ECO:0007669"/>
    <property type="project" value="TreeGrafter"/>
</dbReference>
<feature type="compositionally biased region" description="Polar residues" evidence="1">
    <location>
        <begin position="179"/>
        <end position="193"/>
    </location>
</feature>
<dbReference type="Proteomes" id="UP000008022">
    <property type="component" value="Unassembled WGS sequence"/>
</dbReference>
<reference evidence="2" key="2">
    <citation type="submission" date="2015-06" db="UniProtKB">
        <authorList>
            <consortium name="EnsemblPlants"/>
        </authorList>
    </citation>
    <scope>IDENTIFICATION</scope>
</reference>
<feature type="compositionally biased region" description="Polar residues" evidence="1">
    <location>
        <begin position="744"/>
        <end position="758"/>
    </location>
</feature>
<dbReference type="InterPro" id="IPR039900">
    <property type="entry name" value="Pat1-like"/>
</dbReference>
<reference evidence="3" key="1">
    <citation type="submission" date="2013-06" db="EMBL/GenBank/DDBJ databases">
        <authorList>
            <person name="Zhao Q."/>
        </authorList>
    </citation>
    <scope>NUCLEOTIDE SEQUENCE</scope>
    <source>
        <strain evidence="3">cv. W1943</strain>
    </source>
</reference>
<dbReference type="GO" id="GO:0033962">
    <property type="term" value="P:P-body assembly"/>
    <property type="evidence" value="ECO:0007669"/>
    <property type="project" value="TreeGrafter"/>
</dbReference>
<proteinExistence type="predicted"/>
<dbReference type="eggNOG" id="ENOG502QQ60">
    <property type="taxonomic scope" value="Eukaryota"/>
</dbReference>
<feature type="compositionally biased region" description="Polar residues" evidence="1">
    <location>
        <begin position="154"/>
        <end position="166"/>
    </location>
</feature>
<sequence length="758" mass="82835">MAAQPSSSASTGATKFDASQYAFFGNNAVEEVELGGLEDDDGVDAGFVGPGDEEYPSAYGRDMFEDEGGGSFTGVDDLAGAFSKLTRSINEPTQSGIISHGGSISRQSSTLDWAQDSYWPTQPIFGAEQGLDNESRWSQPPHLARFADSRLHRTSSSPQQDAQYNPNEHILGAMPSPLHRTSSYPQQEPQYNHTEPIPVPKSSFISYPPSGAVSHSSPGQPHHMNMPSPPTSFQMPVSAQNELHHPQFPRGGMPPGPLGRNMAHLDSAGLSTNNLQQNALNSGPIRPNGAMLTPGLVQHNLQRPNGLVPPQMLSRRPQHGMAPIQHSPPQFSQFHAQMLGPRHPPPQGRQMYNPQHSSQMMSGFDANLAMPDLSDPRARAMLHHGVHGQHYLPQGFELAGMRMDNGWPRFRSKYMSTAEIENIARMQQAATQINDPYIDDYYHQACLAKKSAGEPMLAARITIEDGLCLLLDVDDIDRLLQFSQQQDGGLQLRNRRQALLEQLAESLQLVDPLTPSNNGPLSPNDDLVFLRIVSLPKGRKLLSRYLELVSSGSELARIACMAVFRHLRFIFGNLPSDSSAVETTTKLATAVSTCVVRLELSGLSACLAAIVCSSLQPPLRPLGHAAGDGASFIIKSVLDRATELLTDQHVASTYSMQNRALWQASFDAFFGLLTEYCMSKFDSVIHALQTQPAVAAVISREMPVELLRASLPHTNEYQRKQLLSFSQRTVPVNNHSSHGSNNGPMTSESIPSSESRKI</sequence>
<accession>A0A0E0NDD5</accession>
<evidence type="ECO:0008006" key="4">
    <source>
        <dbReference type="Google" id="ProtNLM"/>
    </source>
</evidence>
<dbReference type="OMA" id="QHSSQMM"/>
<keyword evidence="3" id="KW-1185">Reference proteome</keyword>
<dbReference type="EnsemblPlants" id="ORUFI02G13200.1">
    <property type="protein sequence ID" value="ORUFI02G13200.1"/>
    <property type="gene ID" value="ORUFI02G13200"/>
</dbReference>
<organism evidence="2 3">
    <name type="scientific">Oryza rufipogon</name>
    <name type="common">Brownbeard rice</name>
    <name type="synonym">Asian wild rice</name>
    <dbReference type="NCBI Taxonomy" id="4529"/>
    <lineage>
        <taxon>Eukaryota</taxon>
        <taxon>Viridiplantae</taxon>
        <taxon>Streptophyta</taxon>
        <taxon>Embryophyta</taxon>
        <taxon>Tracheophyta</taxon>
        <taxon>Spermatophyta</taxon>
        <taxon>Magnoliopsida</taxon>
        <taxon>Liliopsida</taxon>
        <taxon>Poales</taxon>
        <taxon>Poaceae</taxon>
        <taxon>BOP clade</taxon>
        <taxon>Oryzoideae</taxon>
        <taxon>Oryzeae</taxon>
        <taxon>Oryzinae</taxon>
        <taxon>Oryza</taxon>
    </lineage>
</organism>
<dbReference type="STRING" id="4529.A0A0E0NDD5"/>
<evidence type="ECO:0000313" key="2">
    <source>
        <dbReference type="EnsemblPlants" id="ORUFI02G13200.1"/>
    </source>
</evidence>
<name>A0A0E0NDD5_ORYRU</name>
<dbReference type="Gramene" id="ORUFI02G13200.1">
    <property type="protein sequence ID" value="ORUFI02G13200.1"/>
    <property type="gene ID" value="ORUFI02G13200"/>
</dbReference>
<dbReference type="GO" id="GO:0000290">
    <property type="term" value="P:deadenylation-dependent decapping of nuclear-transcribed mRNA"/>
    <property type="evidence" value="ECO:0007669"/>
    <property type="project" value="InterPro"/>
</dbReference>
<feature type="region of interest" description="Disordered" evidence="1">
    <location>
        <begin position="731"/>
        <end position="758"/>
    </location>
</feature>
<dbReference type="GO" id="GO:0000932">
    <property type="term" value="C:P-body"/>
    <property type="evidence" value="ECO:0007669"/>
    <property type="project" value="TreeGrafter"/>
</dbReference>
<dbReference type="PANTHER" id="PTHR21551:SF9">
    <property type="entry name" value="OS02G0294700 PROTEIN"/>
    <property type="match status" value="1"/>
</dbReference>
<feature type="region of interest" description="Disordered" evidence="1">
    <location>
        <begin position="149"/>
        <end position="231"/>
    </location>
</feature>
<evidence type="ECO:0000313" key="3">
    <source>
        <dbReference type="Proteomes" id="UP000008022"/>
    </source>
</evidence>
<dbReference type="HOGENOM" id="CLU_021130_0_0_1"/>
<dbReference type="PANTHER" id="PTHR21551">
    <property type="entry name" value="TOPOISOMERASE II-ASSOCIATED PROTEIN PAT1"/>
    <property type="match status" value="1"/>
</dbReference>
<protein>
    <recommendedName>
        <fullName evidence="4">mRNA decay factor PAT1 domain-containing protein</fullName>
    </recommendedName>
</protein>
<feature type="compositionally biased region" description="Low complexity" evidence="1">
    <location>
        <begin position="733"/>
        <end position="743"/>
    </location>
</feature>